<dbReference type="EMBL" id="JBAMIC010000001">
    <property type="protein sequence ID" value="KAK7116289.1"/>
    <property type="molecule type" value="Genomic_DNA"/>
</dbReference>
<sequence length="344" mass="37736">MFLRVIIALAVGQNIFCTAIRRVCYDEMRDEFRCFDLWPPFTNTNFHLPASPSKQDIQFKLFTTHNRHSPQLLKERDLHSFHHSHWNHHLDTKIIVHGFTGSSENPWITDMVAELLQRGVNVIVVDWQTGAKAPNYFQAAANCRVVGAQIASLILTAEELGSSAANVHVIGHSLGAQIGGYVGKSLKGRLGRISGLDPAAPLFENYGNDVRLERTDAMFVDVMHTDAEPLHEFGMGTVDLIGHVDFFPNGGNNMPGCPPDKLNWVMLLTGQITALTDDISCSHNRAPSYFTASINDNSFASYPCATADGGCNTCGSGGCTSMGYNTKPGHNGLYVTTTKADYPY</sequence>
<gene>
    <name evidence="6" type="ORF">V1264_001997</name>
</gene>
<evidence type="ECO:0000256" key="3">
    <source>
        <dbReference type="ARBA" id="ARBA00022525"/>
    </source>
</evidence>
<evidence type="ECO:0000256" key="1">
    <source>
        <dbReference type="ARBA" id="ARBA00004613"/>
    </source>
</evidence>
<dbReference type="Pfam" id="PF00151">
    <property type="entry name" value="Lipase"/>
    <property type="match status" value="1"/>
</dbReference>
<keyword evidence="3" id="KW-0964">Secreted</keyword>
<comment type="caution">
    <text evidence="6">The sequence shown here is derived from an EMBL/GenBank/DDBJ whole genome shotgun (WGS) entry which is preliminary data.</text>
</comment>
<keyword evidence="7" id="KW-1185">Reference proteome</keyword>
<protein>
    <recommendedName>
        <fullName evidence="5">Lipase domain-containing protein</fullName>
    </recommendedName>
</protein>
<dbReference type="PANTHER" id="PTHR11610">
    <property type="entry name" value="LIPASE"/>
    <property type="match status" value="1"/>
</dbReference>
<evidence type="ECO:0000313" key="7">
    <source>
        <dbReference type="Proteomes" id="UP001374579"/>
    </source>
</evidence>
<dbReference type="Proteomes" id="UP001374579">
    <property type="component" value="Unassembled WGS sequence"/>
</dbReference>
<name>A0AAN9C452_9CAEN</name>
<dbReference type="InterPro" id="IPR029058">
    <property type="entry name" value="AB_hydrolase_fold"/>
</dbReference>
<dbReference type="Gene3D" id="3.40.50.1820">
    <property type="entry name" value="alpha/beta hydrolase"/>
    <property type="match status" value="1"/>
</dbReference>
<feature type="domain" description="Lipase" evidence="5">
    <location>
        <begin position="47"/>
        <end position="326"/>
    </location>
</feature>
<dbReference type="GO" id="GO:0016042">
    <property type="term" value="P:lipid catabolic process"/>
    <property type="evidence" value="ECO:0007669"/>
    <property type="project" value="TreeGrafter"/>
</dbReference>
<dbReference type="GO" id="GO:0005615">
    <property type="term" value="C:extracellular space"/>
    <property type="evidence" value="ECO:0007669"/>
    <property type="project" value="TreeGrafter"/>
</dbReference>
<dbReference type="EMBL" id="JBAMIC010000001">
    <property type="protein sequence ID" value="KAK7116290.1"/>
    <property type="molecule type" value="Genomic_DNA"/>
</dbReference>
<evidence type="ECO:0000256" key="4">
    <source>
        <dbReference type="RuleBase" id="RU004262"/>
    </source>
</evidence>
<comment type="subcellular location">
    <subcellularLocation>
        <location evidence="1">Secreted</location>
    </subcellularLocation>
</comment>
<evidence type="ECO:0000256" key="2">
    <source>
        <dbReference type="ARBA" id="ARBA00010701"/>
    </source>
</evidence>
<accession>A0AAN9C452</accession>
<dbReference type="SUPFAM" id="SSF53474">
    <property type="entry name" value="alpha/beta-Hydrolases"/>
    <property type="match status" value="1"/>
</dbReference>
<reference evidence="6 7" key="1">
    <citation type="submission" date="2024-02" db="EMBL/GenBank/DDBJ databases">
        <title>Chromosome-scale genome assembly of the rough periwinkle Littorina saxatilis.</title>
        <authorList>
            <person name="De Jode A."/>
            <person name="Faria R."/>
            <person name="Formenti G."/>
            <person name="Sims Y."/>
            <person name="Smith T.P."/>
            <person name="Tracey A."/>
            <person name="Wood J.M.D."/>
            <person name="Zagrodzka Z.B."/>
            <person name="Johannesson K."/>
            <person name="Butlin R.K."/>
            <person name="Leder E.H."/>
        </authorList>
    </citation>
    <scope>NUCLEOTIDE SEQUENCE [LARGE SCALE GENOMIC DNA]</scope>
    <source>
        <strain evidence="6">Snail1</strain>
        <tissue evidence="6">Muscle</tissue>
    </source>
</reference>
<dbReference type="InterPro" id="IPR033906">
    <property type="entry name" value="Lipase_N"/>
</dbReference>
<dbReference type="InterPro" id="IPR013818">
    <property type="entry name" value="Lipase"/>
</dbReference>
<dbReference type="AlphaFoldDB" id="A0AAN9C452"/>
<evidence type="ECO:0000259" key="5">
    <source>
        <dbReference type="Pfam" id="PF00151"/>
    </source>
</evidence>
<comment type="similarity">
    <text evidence="2 4">Belongs to the AB hydrolase superfamily. Lipase family.</text>
</comment>
<dbReference type="PRINTS" id="PR00821">
    <property type="entry name" value="TAGLIPASE"/>
</dbReference>
<dbReference type="GO" id="GO:0016298">
    <property type="term" value="F:lipase activity"/>
    <property type="evidence" value="ECO:0007669"/>
    <property type="project" value="InterPro"/>
</dbReference>
<dbReference type="CDD" id="cd00707">
    <property type="entry name" value="Pancreat_lipase_like"/>
    <property type="match status" value="1"/>
</dbReference>
<organism evidence="6 7">
    <name type="scientific">Littorina saxatilis</name>
    <dbReference type="NCBI Taxonomy" id="31220"/>
    <lineage>
        <taxon>Eukaryota</taxon>
        <taxon>Metazoa</taxon>
        <taxon>Spiralia</taxon>
        <taxon>Lophotrochozoa</taxon>
        <taxon>Mollusca</taxon>
        <taxon>Gastropoda</taxon>
        <taxon>Caenogastropoda</taxon>
        <taxon>Littorinimorpha</taxon>
        <taxon>Littorinoidea</taxon>
        <taxon>Littorinidae</taxon>
        <taxon>Littorina</taxon>
    </lineage>
</organism>
<dbReference type="InterPro" id="IPR000734">
    <property type="entry name" value="TAG_lipase"/>
</dbReference>
<proteinExistence type="inferred from homology"/>
<evidence type="ECO:0000313" key="6">
    <source>
        <dbReference type="EMBL" id="KAK7116289.1"/>
    </source>
</evidence>